<gene>
    <name evidence="1" type="ORF">LPJ66_005759</name>
</gene>
<comment type="caution">
    <text evidence="1">The sequence shown here is derived from an EMBL/GenBank/DDBJ whole genome shotgun (WGS) entry which is preliminary data.</text>
</comment>
<evidence type="ECO:0000313" key="1">
    <source>
        <dbReference type="EMBL" id="KAJ1893430.1"/>
    </source>
</evidence>
<reference evidence="1" key="1">
    <citation type="submission" date="2022-07" db="EMBL/GenBank/DDBJ databases">
        <title>Phylogenomic reconstructions and comparative analyses of Kickxellomycotina fungi.</title>
        <authorList>
            <person name="Reynolds N.K."/>
            <person name="Stajich J.E."/>
            <person name="Barry K."/>
            <person name="Grigoriev I.V."/>
            <person name="Crous P."/>
            <person name="Smith M.E."/>
        </authorList>
    </citation>
    <scope>NUCLEOTIDE SEQUENCE</scope>
    <source>
        <strain evidence="1">Benny 63K</strain>
    </source>
</reference>
<dbReference type="EMBL" id="JANBPG010000835">
    <property type="protein sequence ID" value="KAJ1893430.1"/>
    <property type="molecule type" value="Genomic_DNA"/>
</dbReference>
<sequence length="102" mass="11424">MSATTAAGSKSASKGAEKKRGGRKTKAEWRKKIDIADVEEGLEEMREEERQGGAVVEKRQDTDLFVVDVAGDEKTKVQQRQRKKLRVDEILDRRSKVPAAII</sequence>
<organism evidence="1 2">
    <name type="scientific">Kickxella alabastrina</name>
    <dbReference type="NCBI Taxonomy" id="61397"/>
    <lineage>
        <taxon>Eukaryota</taxon>
        <taxon>Fungi</taxon>
        <taxon>Fungi incertae sedis</taxon>
        <taxon>Zoopagomycota</taxon>
        <taxon>Kickxellomycotina</taxon>
        <taxon>Kickxellomycetes</taxon>
        <taxon>Kickxellales</taxon>
        <taxon>Kickxellaceae</taxon>
        <taxon>Kickxella</taxon>
    </lineage>
</organism>
<keyword evidence="2" id="KW-1185">Reference proteome</keyword>
<accession>A0ACC1IE66</accession>
<feature type="non-terminal residue" evidence="1">
    <location>
        <position position="102"/>
    </location>
</feature>
<proteinExistence type="predicted"/>
<name>A0ACC1IE66_9FUNG</name>
<protein>
    <submittedName>
        <fullName evidence="1">Uncharacterized protein</fullName>
    </submittedName>
</protein>
<dbReference type="Proteomes" id="UP001150581">
    <property type="component" value="Unassembled WGS sequence"/>
</dbReference>
<evidence type="ECO:0000313" key="2">
    <source>
        <dbReference type="Proteomes" id="UP001150581"/>
    </source>
</evidence>